<reference evidence="3" key="1">
    <citation type="journal article" date="2015" name="MBio">
        <title>Genome-Resolved Metagenomic Analysis Reveals Roles for Candidate Phyla and Other Microbial Community Members in Biogeochemical Transformations in Oil Reservoirs.</title>
        <authorList>
            <person name="Hu P."/>
            <person name="Tom L."/>
            <person name="Singh A."/>
            <person name="Thomas B.C."/>
            <person name="Baker B.J."/>
            <person name="Piceno Y.M."/>
            <person name="Andersen G.L."/>
            <person name="Banfield J.F."/>
        </authorList>
    </citation>
    <scope>NUCLEOTIDE SEQUENCE [LARGE SCALE GENOMIC DNA]</scope>
</reference>
<sequence>MSEKSVGSIEGGNTYPKTEDMDKNIGMNMLEPTDYSYQEEEEGLGQNTPQVEEISPKQEVRDDLRGSDKGLEGVRQKGGINKGVLARGAVALGLLGGLMDGASAAKTQKNAEKNVDTTTPISEQYHENIQEGFVAENNAPGFSSLDSSIESGLDSERLSGNLPLETSTPDWLISNEVDDLKDVDDWEKNLMSWTEEFRELKDLKYLKTTVPISGPGYFSAPDDWELFSCNALPEELAKYHKLPYIREDNDLVIMSAGPQWLERVNRGNYLYVPFELYTEMKKVEEEPKCVFFTPSPKEGLDSEESGKEGEMLSEKEGPLGDFIDINIVNTLDITNWNMYELASITENIKPESYLPRLVSYIYYDENGKGGVLSPSLYVIPTQKEGAEVNRELPVLQYNLVPALFRPLEIAKEYKVVTPKGDEIILGAPKESEGEIFNGKFLVLMEITTSEGETVEFMNPEISPEETQSLQRSLWKSHGPFGLDFTFWGEKVILSEDSETKDFEQLMNSYDPESLRIGEKYNSSEIASFLKVFESEILR</sequence>
<name>A0A117LTY9_9BACT</name>
<comment type="caution">
    <text evidence="2">The sequence shown here is derived from an EMBL/GenBank/DDBJ whole genome shotgun (WGS) entry which is preliminary data.</text>
</comment>
<dbReference type="Proteomes" id="UP000053469">
    <property type="component" value="Unassembled WGS sequence"/>
</dbReference>
<proteinExistence type="predicted"/>
<gene>
    <name evidence="2" type="ORF">XD87_0169</name>
</gene>
<evidence type="ECO:0000256" key="1">
    <source>
        <dbReference type="SAM" id="MobiDB-lite"/>
    </source>
</evidence>
<evidence type="ECO:0000313" key="2">
    <source>
        <dbReference type="EMBL" id="KUK67362.1"/>
    </source>
</evidence>
<accession>A0A117LTY9</accession>
<feature type="compositionally biased region" description="Basic and acidic residues" evidence="1">
    <location>
        <begin position="54"/>
        <end position="75"/>
    </location>
</feature>
<feature type="region of interest" description="Disordered" evidence="1">
    <location>
        <begin position="294"/>
        <end position="313"/>
    </location>
</feature>
<feature type="compositionally biased region" description="Basic and acidic residues" evidence="1">
    <location>
        <begin position="298"/>
        <end position="313"/>
    </location>
</feature>
<protein>
    <submittedName>
        <fullName evidence="2">Uncharacterized protein</fullName>
    </submittedName>
</protein>
<dbReference type="EMBL" id="LGGI01000016">
    <property type="protein sequence ID" value="KUK67362.1"/>
    <property type="molecule type" value="Genomic_DNA"/>
</dbReference>
<evidence type="ECO:0000313" key="3">
    <source>
        <dbReference type="Proteomes" id="UP000053469"/>
    </source>
</evidence>
<dbReference type="AlphaFoldDB" id="A0A117LTY9"/>
<feature type="region of interest" description="Disordered" evidence="1">
    <location>
        <begin position="1"/>
        <end position="75"/>
    </location>
</feature>
<organism evidence="2 3">
    <name type="scientific">candidate division WS6 bacterium 36_33</name>
    <dbReference type="NCBI Taxonomy" id="1641388"/>
    <lineage>
        <taxon>Bacteria</taxon>
        <taxon>Candidatus Dojkabacteria</taxon>
    </lineage>
</organism>